<dbReference type="SUPFAM" id="SSF51338">
    <property type="entry name" value="Composite domain of metallo-dependent hydrolases"/>
    <property type="match status" value="1"/>
</dbReference>
<gene>
    <name evidence="2" type="ORF">CLV37_105242</name>
</gene>
<dbReference type="Gene3D" id="3.20.20.140">
    <property type="entry name" value="Metal-dependent hydrolases"/>
    <property type="match status" value="1"/>
</dbReference>
<organism evidence="2 3">
    <name type="scientific">Kineococcus rhizosphaerae</name>
    <dbReference type="NCBI Taxonomy" id="559628"/>
    <lineage>
        <taxon>Bacteria</taxon>
        <taxon>Bacillati</taxon>
        <taxon>Actinomycetota</taxon>
        <taxon>Actinomycetes</taxon>
        <taxon>Kineosporiales</taxon>
        <taxon>Kineosporiaceae</taxon>
        <taxon>Kineococcus</taxon>
    </lineage>
</organism>
<dbReference type="CDD" id="cd01300">
    <property type="entry name" value="YtcJ_like"/>
    <property type="match status" value="1"/>
</dbReference>
<protein>
    <recommendedName>
        <fullName evidence="1">Amidohydrolase 3 domain-containing protein</fullName>
    </recommendedName>
</protein>
<dbReference type="SUPFAM" id="SSF51556">
    <property type="entry name" value="Metallo-dependent hydrolases"/>
    <property type="match status" value="1"/>
</dbReference>
<dbReference type="InterPro" id="IPR013108">
    <property type="entry name" value="Amidohydro_3"/>
</dbReference>
<evidence type="ECO:0000313" key="2">
    <source>
        <dbReference type="EMBL" id="PRY15314.1"/>
    </source>
</evidence>
<reference evidence="2 3" key="1">
    <citation type="submission" date="2018-03" db="EMBL/GenBank/DDBJ databases">
        <title>Genomic Encyclopedia of Archaeal and Bacterial Type Strains, Phase II (KMG-II): from individual species to whole genera.</title>
        <authorList>
            <person name="Goeker M."/>
        </authorList>
    </citation>
    <scope>NUCLEOTIDE SEQUENCE [LARGE SCALE GENOMIC DNA]</scope>
    <source>
        <strain evidence="2 3">DSM 19711</strain>
    </source>
</reference>
<evidence type="ECO:0000313" key="3">
    <source>
        <dbReference type="Proteomes" id="UP000238083"/>
    </source>
</evidence>
<dbReference type="InterPro" id="IPR033932">
    <property type="entry name" value="YtcJ-like"/>
</dbReference>
<dbReference type="GO" id="GO:0016810">
    <property type="term" value="F:hydrolase activity, acting on carbon-nitrogen (but not peptide) bonds"/>
    <property type="evidence" value="ECO:0007669"/>
    <property type="project" value="InterPro"/>
</dbReference>
<accession>A0A2T0R4P2</accession>
<dbReference type="EMBL" id="PVZF01000005">
    <property type="protein sequence ID" value="PRY15314.1"/>
    <property type="molecule type" value="Genomic_DNA"/>
</dbReference>
<dbReference type="InterPro" id="IPR011059">
    <property type="entry name" value="Metal-dep_hydrolase_composite"/>
</dbReference>
<dbReference type="Gene3D" id="2.30.40.10">
    <property type="entry name" value="Urease, subunit C, domain 1"/>
    <property type="match status" value="1"/>
</dbReference>
<feature type="domain" description="Amidohydrolase 3" evidence="1">
    <location>
        <begin position="49"/>
        <end position="549"/>
    </location>
</feature>
<keyword evidence="3" id="KW-1185">Reference proteome</keyword>
<dbReference type="AlphaFoldDB" id="A0A2T0R4P2"/>
<name>A0A2T0R4P2_9ACTN</name>
<dbReference type="Gene3D" id="3.10.310.70">
    <property type="match status" value="1"/>
</dbReference>
<dbReference type="PANTHER" id="PTHR22642:SF2">
    <property type="entry name" value="PROTEIN LONG AFTER FAR-RED 3"/>
    <property type="match status" value="1"/>
</dbReference>
<comment type="caution">
    <text evidence="2">The sequence shown here is derived from an EMBL/GenBank/DDBJ whole genome shotgun (WGS) entry which is preliminary data.</text>
</comment>
<dbReference type="Pfam" id="PF07969">
    <property type="entry name" value="Amidohydro_3"/>
    <property type="match status" value="1"/>
</dbReference>
<evidence type="ECO:0000259" key="1">
    <source>
        <dbReference type="Pfam" id="PF07969"/>
    </source>
</evidence>
<dbReference type="Proteomes" id="UP000238083">
    <property type="component" value="Unassembled WGS sequence"/>
</dbReference>
<dbReference type="InterPro" id="IPR032466">
    <property type="entry name" value="Metal_Hydrolase"/>
</dbReference>
<proteinExistence type="predicted"/>
<sequence length="552" mass="57725">MLLDTILGGGRITTMDPRHPRARTIGFLNGRVVGLDQDLAGVRARSYLDVGGRHVVPGFIDAHCHTAWFGLGLVEPTVNSCTSLAEVVHVLRVAADDLAEVETGSSSRGWLVVSGFDHDRFGGRFPPLSDLDDATGDHPLFMRHVSGHLAVVNTAALRRTGVLSGSVAVPVGGRLAKDRTGALTGVVEETAQNLFQGAFQPRPLSLLGPAVRAATGVYAQQGITSFTDAGVGAGWISQSPVEVAAFQQAADDGALLSRAQLMPTLDALTPLDAHPADGFGRGLGLGVRTGFGSEMLSFGPVKVFLDGSLLARTAAVHDPYCAHGDAPGSGTGYFQEDPERLRSAIEDAYRSGWAVAAHAIGDRAVDLALDVLEDLQRRWGRRVCPNRVEHATLTRPEHLGRLAAAGVAVTPQASFFRDSGEAMSASLGPERVRWAYRAASFLAAGITVAGSSDRPVADGDPLRGMQAFVDRRTSRGTVFGAPAERLTPFQALAAYTSGAAAATGAGRHKGSLTPGKLADAVILSGDPLNSPDIGALSVEGTLLGGEVVHWRL</sequence>
<dbReference type="OrthoDB" id="3173428at2"/>
<dbReference type="RefSeq" id="WP_106210603.1">
    <property type="nucleotide sequence ID" value="NZ_PVZF01000005.1"/>
</dbReference>
<dbReference type="PANTHER" id="PTHR22642">
    <property type="entry name" value="IMIDAZOLONEPROPIONASE"/>
    <property type="match status" value="1"/>
</dbReference>